<evidence type="ECO:0000256" key="3">
    <source>
        <dbReference type="ARBA" id="ARBA00066372"/>
    </source>
</evidence>
<evidence type="ECO:0000256" key="1">
    <source>
        <dbReference type="ARBA" id="ARBA00052141"/>
    </source>
</evidence>
<dbReference type="Gene3D" id="1.10.287.1080">
    <property type="entry name" value="MazG-like"/>
    <property type="match status" value="2"/>
</dbReference>
<protein>
    <recommendedName>
        <fullName evidence="4">Nucleoside triphosphate pyrophosphohydrolase</fullName>
        <ecNumber evidence="3">3.6.1.8</ecNumber>
    </recommendedName>
</protein>
<dbReference type="NCBIfam" id="TIGR00444">
    <property type="entry name" value="mazG"/>
    <property type="match status" value="1"/>
</dbReference>
<dbReference type="GO" id="GO:0046081">
    <property type="term" value="P:dUTP catabolic process"/>
    <property type="evidence" value="ECO:0007669"/>
    <property type="project" value="TreeGrafter"/>
</dbReference>
<comment type="similarity">
    <text evidence="2">Belongs to the nucleoside triphosphate pyrophosphohydrolase family.</text>
</comment>
<dbReference type="PANTHER" id="PTHR30522:SF0">
    <property type="entry name" value="NUCLEOSIDE TRIPHOSPHATE PYROPHOSPHOHYDROLASE"/>
    <property type="match status" value="1"/>
</dbReference>
<sequence length="273" mass="31618">MPEQYSLEDLLYLMSRLRDPDGGCPWDLKQDFLSITGSTVEEAYELVDAIRHNDRDHIEEELGDVLFQTIFYSQLARENDWFDFHQVVDSLTRKLIRRHPHVFPDGDLKTRFDGDIDVEQVRRQWDDIKLAERAEKSQHGLLDDIPDALPALIRAQKMQKRLSSVGFDWDSPLAAISKLKEELAELEDAIANQDAANIEEEMGDLLFCCVNISRHLKVDAEKALGMTNHKCEQRFQFVENNLQSQGKTPEDATLMEMDDLWEQSKLKNKLQSQ</sequence>
<dbReference type="AlphaFoldDB" id="A0A5S9N042"/>
<organism evidence="6 7">
    <name type="scientific">BD1-7 clade bacterium</name>
    <dbReference type="NCBI Taxonomy" id="2029982"/>
    <lineage>
        <taxon>Bacteria</taxon>
        <taxon>Pseudomonadati</taxon>
        <taxon>Pseudomonadota</taxon>
        <taxon>Gammaproteobacteria</taxon>
        <taxon>Cellvibrionales</taxon>
        <taxon>Spongiibacteraceae</taxon>
        <taxon>BD1-7 clade</taxon>
    </lineage>
</organism>
<dbReference type="InterPro" id="IPR048011">
    <property type="entry name" value="NTP-PPase_MazG-like_C"/>
</dbReference>
<dbReference type="GO" id="GO:0046061">
    <property type="term" value="P:dATP catabolic process"/>
    <property type="evidence" value="ECO:0007669"/>
    <property type="project" value="TreeGrafter"/>
</dbReference>
<keyword evidence="6" id="KW-0378">Hydrolase</keyword>
<evidence type="ECO:0000259" key="5">
    <source>
        <dbReference type="Pfam" id="PF03819"/>
    </source>
</evidence>
<evidence type="ECO:0000313" key="6">
    <source>
        <dbReference type="EMBL" id="CAA0083184.1"/>
    </source>
</evidence>
<dbReference type="PANTHER" id="PTHR30522">
    <property type="entry name" value="NUCLEOSIDE TRIPHOSPHATE PYROPHOSPHOHYDROLASE"/>
    <property type="match status" value="1"/>
</dbReference>
<dbReference type="GO" id="GO:0047693">
    <property type="term" value="F:ATP diphosphatase activity"/>
    <property type="evidence" value="ECO:0007669"/>
    <property type="project" value="UniProtKB-EC"/>
</dbReference>
<dbReference type="FunFam" id="1.10.287.1080:FF:000001">
    <property type="entry name" value="Nucleoside triphosphate pyrophosphohydrolase"/>
    <property type="match status" value="1"/>
</dbReference>
<proteinExistence type="inferred from homology"/>
<evidence type="ECO:0000256" key="4">
    <source>
        <dbReference type="ARBA" id="ARBA00074799"/>
    </source>
</evidence>
<accession>A0A5S9N042</accession>
<dbReference type="GO" id="GO:0046076">
    <property type="term" value="P:dTTP catabolic process"/>
    <property type="evidence" value="ECO:0007669"/>
    <property type="project" value="TreeGrafter"/>
</dbReference>
<dbReference type="EC" id="3.6.1.8" evidence="3"/>
<keyword evidence="7" id="KW-1185">Reference proteome</keyword>
<dbReference type="Proteomes" id="UP000441399">
    <property type="component" value="Unassembled WGS sequence"/>
</dbReference>
<evidence type="ECO:0000313" key="7">
    <source>
        <dbReference type="Proteomes" id="UP000441399"/>
    </source>
</evidence>
<dbReference type="GO" id="GO:0046047">
    <property type="term" value="P:TTP catabolic process"/>
    <property type="evidence" value="ECO:0007669"/>
    <property type="project" value="TreeGrafter"/>
</dbReference>
<dbReference type="InterPro" id="IPR004518">
    <property type="entry name" value="MazG-like_dom"/>
</dbReference>
<reference evidence="6 7" key="1">
    <citation type="submission" date="2019-11" db="EMBL/GenBank/DDBJ databases">
        <authorList>
            <person name="Holert J."/>
        </authorList>
    </citation>
    <scope>NUCLEOTIDE SEQUENCE [LARGE SCALE GENOMIC DNA]</scope>
    <source>
        <strain evidence="6">SB11_3</strain>
    </source>
</reference>
<dbReference type="GO" id="GO:0046052">
    <property type="term" value="P:UTP catabolic process"/>
    <property type="evidence" value="ECO:0007669"/>
    <property type="project" value="TreeGrafter"/>
</dbReference>
<dbReference type="NCBIfam" id="NF007113">
    <property type="entry name" value="PRK09562.1"/>
    <property type="match status" value="1"/>
</dbReference>
<evidence type="ECO:0000256" key="2">
    <source>
        <dbReference type="ARBA" id="ARBA00061115"/>
    </source>
</evidence>
<dbReference type="CDD" id="cd11528">
    <property type="entry name" value="NTP-PPase_MazG_Nterm"/>
    <property type="match status" value="1"/>
</dbReference>
<feature type="domain" description="NTP pyrophosphohydrolase MazG-like" evidence="5">
    <location>
        <begin position="31"/>
        <end position="103"/>
    </location>
</feature>
<dbReference type="InterPro" id="IPR011551">
    <property type="entry name" value="NTP_PyrPHydrolase_MazG"/>
</dbReference>
<gene>
    <name evidence="6" type="primary">mazG</name>
    <name evidence="6" type="ORF">OPDIPICF_00503</name>
</gene>
<dbReference type="FunFam" id="1.10.287.1080:FF:000003">
    <property type="entry name" value="Nucleoside triphosphate pyrophosphohydrolase"/>
    <property type="match status" value="1"/>
</dbReference>
<feature type="domain" description="NTP pyrophosphohydrolase MazG-like" evidence="5">
    <location>
        <begin position="172"/>
        <end position="234"/>
    </location>
</feature>
<dbReference type="SUPFAM" id="SSF101386">
    <property type="entry name" value="all-alpha NTP pyrophosphatases"/>
    <property type="match status" value="2"/>
</dbReference>
<dbReference type="InterPro" id="IPR048015">
    <property type="entry name" value="NTP-PPase_MazG-like_N"/>
</dbReference>
<dbReference type="CDD" id="cd11529">
    <property type="entry name" value="NTP-PPase_MazG_Cterm"/>
    <property type="match status" value="1"/>
</dbReference>
<dbReference type="EMBL" id="CACSIO010000001">
    <property type="protein sequence ID" value="CAA0083184.1"/>
    <property type="molecule type" value="Genomic_DNA"/>
</dbReference>
<dbReference type="OrthoDB" id="9808939at2"/>
<dbReference type="GO" id="GO:0006950">
    <property type="term" value="P:response to stress"/>
    <property type="evidence" value="ECO:0007669"/>
    <property type="project" value="UniProtKB-ARBA"/>
</dbReference>
<dbReference type="Pfam" id="PF03819">
    <property type="entry name" value="MazG"/>
    <property type="match status" value="2"/>
</dbReference>
<comment type="catalytic activity">
    <reaction evidence="1">
        <text>ATP + H2O = AMP + diphosphate + H(+)</text>
        <dbReference type="Rhea" id="RHEA:14245"/>
        <dbReference type="ChEBI" id="CHEBI:15377"/>
        <dbReference type="ChEBI" id="CHEBI:15378"/>
        <dbReference type="ChEBI" id="CHEBI:30616"/>
        <dbReference type="ChEBI" id="CHEBI:33019"/>
        <dbReference type="ChEBI" id="CHEBI:456215"/>
        <dbReference type="EC" id="3.6.1.8"/>
    </reaction>
</comment>
<name>A0A5S9N042_9GAMM</name>
<dbReference type="GO" id="GO:0006203">
    <property type="term" value="P:dGTP catabolic process"/>
    <property type="evidence" value="ECO:0007669"/>
    <property type="project" value="TreeGrafter"/>
</dbReference>